<feature type="transmembrane region" description="Helical" evidence="12">
    <location>
        <begin position="99"/>
        <end position="122"/>
    </location>
</feature>
<dbReference type="Gene3D" id="3.40.50.12370">
    <property type="match status" value="1"/>
</dbReference>
<evidence type="ECO:0000256" key="5">
    <source>
        <dbReference type="ARBA" id="ARBA00022538"/>
    </source>
</evidence>
<reference evidence="17" key="1">
    <citation type="submission" date="2025-08" db="UniProtKB">
        <authorList>
            <consortium name="RefSeq"/>
        </authorList>
    </citation>
    <scope>IDENTIFICATION</scope>
</reference>
<dbReference type="GO" id="GO:0006813">
    <property type="term" value="P:potassium ion transport"/>
    <property type="evidence" value="ECO:0007669"/>
    <property type="project" value="UniProtKB-KW"/>
</dbReference>
<feature type="transmembrane region" description="Helical" evidence="12">
    <location>
        <begin position="134"/>
        <end position="156"/>
    </location>
</feature>
<feature type="transmembrane region" description="Helical" evidence="12">
    <location>
        <begin position="36"/>
        <end position="57"/>
    </location>
</feature>
<feature type="transmembrane region" description="Helical" evidence="12">
    <location>
        <begin position="297"/>
        <end position="318"/>
    </location>
</feature>
<keyword evidence="16" id="KW-1185">Reference proteome</keyword>
<feature type="transmembrane region" description="Helical" evidence="12">
    <location>
        <begin position="325"/>
        <end position="341"/>
    </location>
</feature>
<evidence type="ECO:0000256" key="2">
    <source>
        <dbReference type="ARBA" id="ARBA00004119"/>
    </source>
</evidence>
<feature type="transmembrane region" description="Helical" evidence="12">
    <location>
        <begin position="415"/>
        <end position="438"/>
    </location>
</feature>
<keyword evidence="8 12" id="KW-1133">Transmembrane helix</keyword>
<dbReference type="InParanoid" id="A0A6I9RBB0"/>
<dbReference type="InterPro" id="IPR057291">
    <property type="entry name" value="CHX17_2nd"/>
</dbReference>
<dbReference type="InterPro" id="IPR006153">
    <property type="entry name" value="Cation/H_exchanger_TM"/>
</dbReference>
<proteinExistence type="inferred from homology"/>
<keyword evidence="6 12" id="KW-0812">Transmembrane</keyword>
<dbReference type="PANTHER" id="PTHR32468:SF30">
    <property type="entry name" value="OS12G0109150 PROTEIN"/>
    <property type="match status" value="1"/>
</dbReference>
<evidence type="ECO:0000259" key="15">
    <source>
        <dbReference type="Pfam" id="PF23259"/>
    </source>
</evidence>
<comment type="similarity">
    <text evidence="11">Belongs to the monovalent cation:proton antiporter 2 (CPA2) transporter (TC 2.A.37) family. CHX (TC 2.A.37.4) subfamily.</text>
</comment>
<dbReference type="InterPro" id="IPR038770">
    <property type="entry name" value="Na+/solute_symporter_sf"/>
</dbReference>
<dbReference type="GeneID" id="105046190"/>
<gene>
    <name evidence="17" type="primary">LOC105046190</name>
</gene>
<evidence type="ECO:0000256" key="1">
    <source>
        <dbReference type="ARBA" id="ARBA00003198"/>
    </source>
</evidence>
<dbReference type="GO" id="GO:0015297">
    <property type="term" value="F:antiporter activity"/>
    <property type="evidence" value="ECO:0007669"/>
    <property type="project" value="InterPro"/>
</dbReference>
<dbReference type="Pfam" id="PF23256">
    <property type="entry name" value="CHX17_2nd"/>
    <property type="match status" value="1"/>
</dbReference>
<dbReference type="RefSeq" id="XP_010923013.1">
    <property type="nucleotide sequence ID" value="XM_010924711.2"/>
</dbReference>
<dbReference type="InterPro" id="IPR050794">
    <property type="entry name" value="CPA2_transporter"/>
</dbReference>
<protein>
    <submittedName>
        <fullName evidence="17">Cation/H(+) antiporter 15</fullName>
    </submittedName>
</protein>
<evidence type="ECO:0000256" key="9">
    <source>
        <dbReference type="ARBA" id="ARBA00023065"/>
    </source>
</evidence>
<dbReference type="GO" id="GO:0016020">
    <property type="term" value="C:membrane"/>
    <property type="evidence" value="ECO:0007669"/>
    <property type="project" value="UniProtKB-SubCell"/>
</dbReference>
<feature type="transmembrane region" description="Helical" evidence="12">
    <location>
        <begin position="353"/>
        <end position="377"/>
    </location>
</feature>
<dbReference type="GO" id="GO:0006885">
    <property type="term" value="P:regulation of pH"/>
    <property type="evidence" value="ECO:0007669"/>
    <property type="project" value="TreeGrafter"/>
</dbReference>
<evidence type="ECO:0000256" key="3">
    <source>
        <dbReference type="ARBA" id="ARBA00004141"/>
    </source>
</evidence>
<evidence type="ECO:0000256" key="4">
    <source>
        <dbReference type="ARBA" id="ARBA00022448"/>
    </source>
</evidence>
<sequence length="830" mass="91044">MSSRIVNTTSVKRLRTVCYEKNWVSSQGVFLGKSPLLYSLPLLLLEVTIILLTSNAIHHVLKHLGQSRVVSQMVTGILLGRSVLGQIKKFRRTVFPARGTFLLDTLSFFSLILSLFTIGIKTDLNLIKKPGKRALIIGIVGSVLPFVLSSSAIMAMRPLFPSDLRSTVLLVFASRLSLSSFPVIADALGELHLLNSELGRIVVSAALVTDVFSWVLFVAFTTYGLVTEARSPAWAAASVAAFALLVLFIVFVARPATKWVAKRTPPGELLDEGPFVWLLLTALALGLLTEIMGYRSLLGAVMLGLVLPGGMPVGVTMMERVDSSFLALFLPSYLALAGFRTDLSMLHSLDEWGALELVVILCYVGKLVGSVAASLYLKMPLRDAITVGLMANIKGIIEISFINDWGDREVVTVEHYSIMTLSMMCITAVTVPLIKLLYNPSVRYVSRKRRTIQHTNPNCELRLLACIHNEDQVAGVLDLLESSHATRDSPISLTVLHLSELVGHTASILRPHKRTHRSSANPSPSDHIVNAFRYFEQQQSSPGAVSVHPFVAISPYSTMYNDVCSLALDRKVHVILLPFHKQSDFVSETASHAFRSLNRSVLDFAPCSVAILVNQSLPGGTTCARTNCLLQRVAVYFLGGPDDREALAYASRIAANNDIYLDIIRIVLRGNSTNAEPDEEALQDEHLMEEFRDRHGRNERIVYMEKAVEDGEGTAAVVGELSNKYDLLLVGRRKGLESSPLTSGLSEWSEFPELGIIGDMLAVAHFERMVSIMVVQQQQLDRVAGEEGGDGGGGVAGARVEERARMVANIVNPNNKQQEEVKDVLIHRQT</sequence>
<feature type="transmembrane region" description="Helical" evidence="12">
    <location>
        <begin position="168"/>
        <end position="189"/>
    </location>
</feature>
<evidence type="ECO:0000256" key="10">
    <source>
        <dbReference type="ARBA" id="ARBA00023136"/>
    </source>
</evidence>
<evidence type="ECO:0000256" key="11">
    <source>
        <dbReference type="ARBA" id="ARBA00038341"/>
    </source>
</evidence>
<accession>A0A6I9RBB0</accession>
<comment type="function">
    <text evidence="1">May function as sodium-coupled metabolite transporter across the chloroplast envelope.</text>
</comment>
<name>A0A6I9RBB0_ELAGV</name>
<keyword evidence="4" id="KW-0813">Transport</keyword>
<evidence type="ECO:0000256" key="8">
    <source>
        <dbReference type="ARBA" id="ARBA00022989"/>
    </source>
</evidence>
<dbReference type="OrthoDB" id="749367at2759"/>
<dbReference type="Gene3D" id="1.20.1530.20">
    <property type="match status" value="1"/>
</dbReference>
<feature type="transmembrane region" description="Helical" evidence="12">
    <location>
        <begin position="232"/>
        <end position="253"/>
    </location>
</feature>
<evidence type="ECO:0000256" key="7">
    <source>
        <dbReference type="ARBA" id="ARBA00022958"/>
    </source>
</evidence>
<dbReference type="GO" id="GO:1902600">
    <property type="term" value="P:proton transmembrane transport"/>
    <property type="evidence" value="ECO:0007669"/>
    <property type="project" value="InterPro"/>
</dbReference>
<evidence type="ECO:0000259" key="14">
    <source>
        <dbReference type="Pfam" id="PF23256"/>
    </source>
</evidence>
<evidence type="ECO:0000256" key="6">
    <source>
        <dbReference type="ARBA" id="ARBA00022692"/>
    </source>
</evidence>
<keyword evidence="5" id="KW-0633">Potassium transport</keyword>
<keyword evidence="9" id="KW-0406">Ion transport</keyword>
<dbReference type="Pfam" id="PF00999">
    <property type="entry name" value="Na_H_Exchanger"/>
    <property type="match status" value="1"/>
</dbReference>
<dbReference type="AlphaFoldDB" id="A0A6I9RBB0"/>
<evidence type="ECO:0000313" key="16">
    <source>
        <dbReference type="Proteomes" id="UP000504607"/>
    </source>
</evidence>
<dbReference type="InterPro" id="IPR057290">
    <property type="entry name" value="CHX17_C"/>
</dbReference>
<feature type="transmembrane region" description="Helical" evidence="12">
    <location>
        <begin position="201"/>
        <end position="226"/>
    </location>
</feature>
<dbReference type="KEGG" id="egu:105046190"/>
<comment type="subcellular location">
    <subcellularLocation>
        <location evidence="3">Membrane</location>
        <topology evidence="3">Multi-pass membrane protein</topology>
    </subcellularLocation>
    <subcellularLocation>
        <location evidence="2">Plastid</location>
        <location evidence="2">Chloroplast envelope</location>
    </subcellularLocation>
</comment>
<keyword evidence="10 12" id="KW-0472">Membrane</keyword>
<dbReference type="PANTHER" id="PTHR32468">
    <property type="entry name" value="CATION/H + ANTIPORTER"/>
    <property type="match status" value="1"/>
</dbReference>
<evidence type="ECO:0000259" key="13">
    <source>
        <dbReference type="Pfam" id="PF00999"/>
    </source>
</evidence>
<dbReference type="GO" id="GO:0012505">
    <property type="term" value="C:endomembrane system"/>
    <property type="evidence" value="ECO:0007669"/>
    <property type="project" value="TreeGrafter"/>
</dbReference>
<evidence type="ECO:0000313" key="17">
    <source>
        <dbReference type="RefSeq" id="XP_010923013.1"/>
    </source>
</evidence>
<feature type="domain" description="Cation/H+ exchanger transmembrane" evidence="13">
    <location>
        <begin position="56"/>
        <end position="431"/>
    </location>
</feature>
<feature type="transmembrane region" description="Helical" evidence="12">
    <location>
        <begin position="384"/>
        <end position="403"/>
    </location>
</feature>
<dbReference type="Pfam" id="PF23259">
    <property type="entry name" value="CHX17_C"/>
    <property type="match status" value="1"/>
</dbReference>
<feature type="domain" description="Cation/H(+) antiporter central" evidence="14">
    <location>
        <begin position="525"/>
        <end position="622"/>
    </location>
</feature>
<keyword evidence="7" id="KW-0630">Potassium</keyword>
<organism evidence="16 17">
    <name type="scientific">Elaeis guineensis var. tenera</name>
    <name type="common">Oil palm</name>
    <dbReference type="NCBI Taxonomy" id="51953"/>
    <lineage>
        <taxon>Eukaryota</taxon>
        <taxon>Viridiplantae</taxon>
        <taxon>Streptophyta</taxon>
        <taxon>Embryophyta</taxon>
        <taxon>Tracheophyta</taxon>
        <taxon>Spermatophyta</taxon>
        <taxon>Magnoliopsida</taxon>
        <taxon>Liliopsida</taxon>
        <taxon>Arecaceae</taxon>
        <taxon>Arecoideae</taxon>
        <taxon>Cocoseae</taxon>
        <taxon>Elaeidinae</taxon>
        <taxon>Elaeis</taxon>
    </lineage>
</organism>
<dbReference type="GO" id="GO:0009941">
    <property type="term" value="C:chloroplast envelope"/>
    <property type="evidence" value="ECO:0007669"/>
    <property type="project" value="UniProtKB-SubCell"/>
</dbReference>
<evidence type="ECO:0000256" key="12">
    <source>
        <dbReference type="SAM" id="Phobius"/>
    </source>
</evidence>
<feature type="transmembrane region" description="Helical" evidence="12">
    <location>
        <begin position="274"/>
        <end position="291"/>
    </location>
</feature>
<dbReference type="Proteomes" id="UP000504607">
    <property type="component" value="Chromosome 5"/>
</dbReference>
<feature type="domain" description="Cation/H(+) antiporter C-terminal" evidence="15">
    <location>
        <begin position="633"/>
        <end position="778"/>
    </location>
</feature>